<evidence type="ECO:0000256" key="1">
    <source>
        <dbReference type="ARBA" id="ARBA00022679"/>
    </source>
</evidence>
<sequence length="175" mass="19602">MKYRKADIRDLDELVRSRLMVLRAANGLEEGAELSEVESESDTYYRRALADGSHVAYLAYDGDVLIGTGGVSFFQVLPTCHNPSGQKAYIMNMYTEPGYRRRGIARRMVELLVAESVHRGVERISLEATKMGRTLYAACGFVPLPNEMELAEERIGRYGIAAARGPERDSPPDRR</sequence>
<protein>
    <submittedName>
        <fullName evidence="4">GNAT family N-acetyltransferase</fullName>
    </submittedName>
</protein>
<organism evidence="4 5">
    <name type="scientific">Enterocloster asparagiformis</name>
    <dbReference type="NCBI Taxonomy" id="333367"/>
    <lineage>
        <taxon>Bacteria</taxon>
        <taxon>Bacillati</taxon>
        <taxon>Bacillota</taxon>
        <taxon>Clostridia</taxon>
        <taxon>Lachnospirales</taxon>
        <taxon>Lachnospiraceae</taxon>
        <taxon>Enterocloster</taxon>
    </lineage>
</organism>
<dbReference type="PROSITE" id="PS51186">
    <property type="entry name" value="GNAT"/>
    <property type="match status" value="1"/>
</dbReference>
<dbReference type="AlphaFoldDB" id="A0A413F845"/>
<dbReference type="InterPro" id="IPR050832">
    <property type="entry name" value="Bact_Acetyltransf"/>
</dbReference>
<dbReference type="PANTHER" id="PTHR43877:SF5">
    <property type="entry name" value="BLL8307 PROTEIN"/>
    <property type="match status" value="1"/>
</dbReference>
<evidence type="ECO:0000259" key="3">
    <source>
        <dbReference type="PROSITE" id="PS51186"/>
    </source>
</evidence>
<gene>
    <name evidence="4" type="ORF">DWV29_25220</name>
</gene>
<keyword evidence="2" id="KW-0012">Acyltransferase</keyword>
<proteinExistence type="predicted"/>
<dbReference type="CDD" id="cd04301">
    <property type="entry name" value="NAT_SF"/>
    <property type="match status" value="1"/>
</dbReference>
<evidence type="ECO:0000313" key="5">
    <source>
        <dbReference type="Proteomes" id="UP000283880"/>
    </source>
</evidence>
<dbReference type="EMBL" id="QSBM01000026">
    <property type="protein sequence ID" value="RGX22926.1"/>
    <property type="molecule type" value="Genomic_DNA"/>
</dbReference>
<dbReference type="PANTHER" id="PTHR43877">
    <property type="entry name" value="AMINOALKYLPHOSPHONATE N-ACETYLTRANSFERASE-RELATED-RELATED"/>
    <property type="match status" value="1"/>
</dbReference>
<reference evidence="4 5" key="1">
    <citation type="submission" date="2018-08" db="EMBL/GenBank/DDBJ databases">
        <title>A genome reference for cultivated species of the human gut microbiota.</title>
        <authorList>
            <person name="Zou Y."/>
            <person name="Xue W."/>
            <person name="Luo G."/>
        </authorList>
    </citation>
    <scope>NUCLEOTIDE SEQUENCE [LARGE SCALE GENOMIC DNA]</scope>
    <source>
        <strain evidence="4 5">AF04-15</strain>
    </source>
</reference>
<dbReference type="Proteomes" id="UP000283880">
    <property type="component" value="Unassembled WGS sequence"/>
</dbReference>
<evidence type="ECO:0000313" key="4">
    <source>
        <dbReference type="EMBL" id="RGX22926.1"/>
    </source>
</evidence>
<dbReference type="SUPFAM" id="SSF55729">
    <property type="entry name" value="Acyl-CoA N-acyltransferases (Nat)"/>
    <property type="match status" value="1"/>
</dbReference>
<accession>A0A413F845</accession>
<dbReference type="Pfam" id="PF00583">
    <property type="entry name" value="Acetyltransf_1"/>
    <property type="match status" value="1"/>
</dbReference>
<comment type="caution">
    <text evidence="4">The sequence shown here is derived from an EMBL/GenBank/DDBJ whole genome shotgun (WGS) entry which is preliminary data.</text>
</comment>
<name>A0A413F845_9FIRM</name>
<feature type="domain" description="N-acetyltransferase" evidence="3">
    <location>
        <begin position="1"/>
        <end position="158"/>
    </location>
</feature>
<keyword evidence="1 4" id="KW-0808">Transferase</keyword>
<dbReference type="InterPro" id="IPR016181">
    <property type="entry name" value="Acyl_CoA_acyltransferase"/>
</dbReference>
<dbReference type="OrthoDB" id="119498at2"/>
<dbReference type="InterPro" id="IPR000182">
    <property type="entry name" value="GNAT_dom"/>
</dbReference>
<dbReference type="Gene3D" id="3.40.630.30">
    <property type="match status" value="1"/>
</dbReference>
<dbReference type="GO" id="GO:0016747">
    <property type="term" value="F:acyltransferase activity, transferring groups other than amino-acyl groups"/>
    <property type="evidence" value="ECO:0007669"/>
    <property type="project" value="InterPro"/>
</dbReference>
<evidence type="ECO:0000256" key="2">
    <source>
        <dbReference type="ARBA" id="ARBA00023315"/>
    </source>
</evidence>